<dbReference type="SUPFAM" id="SSF51120">
    <property type="entry name" value="beta-Roll"/>
    <property type="match status" value="1"/>
</dbReference>
<sequence>MSQDSNVSVNPIPLIFDDDGSQDGMTALAYMLANPKFDIQAITIANGIARTEVFDDNIKRMLGRLGDTDIPVGVGRSTPLSGDNEFPDFIRDGSDTFWSPFVTLPEEVLHIETKPAVDLIIETIKNSPEPVAILATGPLTNIAEALRQDPSIIDNISILQVMGGAVFVPGNLPVLPDPPFSTNETAEFNIWVDPVAAQEVFEFGEKGLKIQLTPLDATNQIEFDRQDYQEWLETGTPESLIAAELLDFALTVIQSDNDPNPVWDLVAAVNLSEPDFSSETPLHIDVDTESAPGENQGQTFAVPGLNPNVLVSLDPNFDNIKFDAGEVFSYVELPVVGFSVDRTTIVEGGEAQILTFNLSEPAPSGGLVVNIRVDDPDGDSGPGDTTFPPEFITNITDFGQVEEDGIITASLTIAEGSSEATFGVVAFEDDLVEVGETYSFTLLEDENYIVATGSTTITTTIEDNMTLPTVSFSADRTVVSEGGEAQLITFNLSEPAPSGGLAIKLRIDDPDGEPGDTENALELFSNVIDFNDRVEGDIFVANITIAEGATEATIGIKALTDNKEEGAETYSLTLLENENYIVDSASTTITTTIEEVVIPTVSFFPEILISTEGDSFVWNFSLDKPVPEGGLTLNIVITQNTESGAGDASFNFEASSGITDFDFLFGENDILLGFTVGLAEGVTEAKLVGDTSVDGIPETDEIGLYTIADGENYRANPNQNSLTTIFTDRTVVTLTPEQVNVAEGDTFAWNFSLNRPAPEGGLTLSLPITLNNDPEPGDVEYNVEGSTNISDFGFITENDVSVGFTLTIPEGETVAKLVSRAVVDDIAEFDEIFTTVLADGNDYVANPVSNQVVTTIVEDGEAPSSSAPIVSIAPSTLISTEGDTFAWDFSLDKPVPSGGLTLNLPITQNNDPEPGDVIYNVEGSTGITDFDFIVEDNISIGFSVTLEEGVTSATLVSEAVADDNDLEELADEIFTTVLADGVDYRANPDSNEVQTILTREPVVSLNTEQVNVTEGGTFAWNFSLNKPAPEGGLTLSLPITFNNDPEPGDVIYNVEGSTNITDFSFLVIDNISLGFNLTIAEGATEATLVSQAVADDIAEIDEIFTTVLNDGVGYRANPLSKEVVTTIFETDLGGSSIAIENPGFEIPQLPENQFTQTSLGEFLPGWKVFDPDALVGENITDVGAYNPIANVFPSEAPEGENTAYAYSQAPVGSGIFGLTQTLDTQLKANTKYSLQVEVGNAAENDPNDGFNYGGFPGYRVELLAGGKVLARDDNSLSIAEGEFATSTVNFTATDTEPFLGQDLGIRLVNLLGDSGEDVEFDNVKLFAETVEPVLPTLSLNAEPTNVNEGEQLKFNFNLTEAAPTGGLTVNLDLVEDTDPLPGDITYFVEGSENITDFNLIVDDETGLIDGATVTIAEGATSATLLNDIIADNNTEGSESVKFGLADGDYSIDGEDNAASFTIVDTSTDLPTLSLNAEPTNVNEGEQLKFNFELTEAAPTGGLTVNLDLVEDTDPLPGDITYFVEGSENITDFNLIVNEDTGLIDGATVKIAEGATSATLLNDIIADNNTEGPESVKFGLASGNYSIDSDENAASFTIVDTSTDLPTLSLNAEPTNVNEGEQLKFNFELTEAAPSGGLTVNLDLVEDTDPLPGDITYFVEGSENITDFNLIVNDDTGLIDGATVTIAEGATSATLLNDIIADNNTEGPESVKFGLASGNYSIDSDENAASFTIIDTSLSNEISGTTKDDNLYGTNAAEIISGGRGDDNIAGNGGMDTLIGGRGDDDIYGGFEADVIEGGRGDDFIFGNGGNDLIDSGLGFDTVFLGAGEATVILDKGEGFDTIFNFQLGSTKLEISSLDNLNFTNGDSGAEIFLQGDKLAVIAGQSANTFSSNQEMIFAV</sequence>
<dbReference type="PANTHER" id="PTHR12304">
    <property type="entry name" value="INOSINE-URIDINE PREFERRING NUCLEOSIDE HYDROLASE"/>
    <property type="match status" value="1"/>
</dbReference>
<dbReference type="InterPro" id="IPR001343">
    <property type="entry name" value="Hemolysn_Ca-bd"/>
</dbReference>
<dbReference type="Pfam" id="PF01156">
    <property type="entry name" value="IU_nuc_hydro"/>
    <property type="match status" value="1"/>
</dbReference>
<dbReference type="SUPFAM" id="SSF53590">
    <property type="entry name" value="Nucleoside hydrolase"/>
    <property type="match status" value="1"/>
</dbReference>
<dbReference type="SUPFAM" id="SSF141072">
    <property type="entry name" value="CalX-like"/>
    <property type="match status" value="5"/>
</dbReference>
<feature type="domain" description="Inosine/uridine-preferring nucleoside hydrolase" evidence="3">
    <location>
        <begin position="14"/>
        <end position="303"/>
    </location>
</feature>
<dbReference type="PROSITE" id="PS00330">
    <property type="entry name" value="HEMOLYSIN_CALCIUM"/>
    <property type="match status" value="1"/>
</dbReference>
<evidence type="ECO:0000256" key="1">
    <source>
        <dbReference type="ARBA" id="ARBA00022801"/>
    </source>
</evidence>
<dbReference type="Proteomes" id="UP000218418">
    <property type="component" value="Chromosome"/>
</dbReference>
<dbReference type="InterPro" id="IPR018511">
    <property type="entry name" value="Hemolysin-typ_Ca-bd_CS"/>
</dbReference>
<dbReference type="InterPro" id="IPR038081">
    <property type="entry name" value="CalX-like_sf"/>
</dbReference>
<dbReference type="Gene3D" id="2.150.10.10">
    <property type="entry name" value="Serralysin-like metalloprotease, C-terminal"/>
    <property type="match status" value="2"/>
</dbReference>
<dbReference type="PANTHER" id="PTHR12304:SF46">
    <property type="entry name" value="INOSINE-ADENOSINE-GUANOSINE-NUCLEOSIDE HYDROLASE"/>
    <property type="match status" value="1"/>
</dbReference>
<proteinExistence type="predicted"/>
<dbReference type="InterPro" id="IPR023186">
    <property type="entry name" value="IUNH"/>
</dbReference>
<dbReference type="InterPro" id="IPR054720">
    <property type="entry name" value="HpiC1"/>
</dbReference>
<keyword evidence="5" id="KW-1185">Reference proteome</keyword>
<dbReference type="GO" id="GO:0006152">
    <property type="term" value="P:purine nucleoside catabolic process"/>
    <property type="evidence" value="ECO:0007669"/>
    <property type="project" value="TreeGrafter"/>
</dbReference>
<dbReference type="GO" id="GO:0008477">
    <property type="term" value="F:purine nucleosidase activity"/>
    <property type="evidence" value="ECO:0007669"/>
    <property type="project" value="TreeGrafter"/>
</dbReference>
<dbReference type="InterPro" id="IPR001910">
    <property type="entry name" value="Inosine/uridine_hydrolase_dom"/>
</dbReference>
<dbReference type="GO" id="GO:0005829">
    <property type="term" value="C:cytosol"/>
    <property type="evidence" value="ECO:0007669"/>
    <property type="project" value="TreeGrafter"/>
</dbReference>
<evidence type="ECO:0000313" key="5">
    <source>
        <dbReference type="Proteomes" id="UP000218418"/>
    </source>
</evidence>
<dbReference type="InterPro" id="IPR036452">
    <property type="entry name" value="Ribo_hydro-like"/>
</dbReference>
<dbReference type="Pfam" id="PF22825">
    <property type="entry name" value="HpiC1-like"/>
    <property type="match status" value="1"/>
</dbReference>
<keyword evidence="2" id="KW-0326">Glycosidase</keyword>
<dbReference type="OrthoDB" id="9797882at2"/>
<dbReference type="Gene3D" id="2.60.40.2030">
    <property type="match status" value="2"/>
</dbReference>
<evidence type="ECO:0000313" key="4">
    <source>
        <dbReference type="EMBL" id="BAY84332.1"/>
    </source>
</evidence>
<gene>
    <name evidence="4" type="ORF">NIES267_38280</name>
</gene>
<evidence type="ECO:0000256" key="2">
    <source>
        <dbReference type="ARBA" id="ARBA00023295"/>
    </source>
</evidence>
<protein>
    <recommendedName>
        <fullName evidence="3">Inosine/uridine-preferring nucleoside hydrolase domain-containing protein</fullName>
    </recommendedName>
</protein>
<dbReference type="Pfam" id="PF00353">
    <property type="entry name" value="HemolysinCabind"/>
    <property type="match status" value="2"/>
</dbReference>
<dbReference type="EMBL" id="AP018227">
    <property type="protein sequence ID" value="BAY84332.1"/>
    <property type="molecule type" value="Genomic_DNA"/>
</dbReference>
<dbReference type="GO" id="GO:0005509">
    <property type="term" value="F:calcium ion binding"/>
    <property type="evidence" value="ECO:0007669"/>
    <property type="project" value="InterPro"/>
</dbReference>
<dbReference type="InterPro" id="IPR011049">
    <property type="entry name" value="Serralysin-like_metalloprot_C"/>
</dbReference>
<name>A0A1Z4LSX5_9CYAN</name>
<keyword evidence="1" id="KW-0378">Hydrolase</keyword>
<organism evidence="4 5">
    <name type="scientific">Calothrix parasitica NIES-267</name>
    <dbReference type="NCBI Taxonomy" id="1973488"/>
    <lineage>
        <taxon>Bacteria</taxon>
        <taxon>Bacillati</taxon>
        <taxon>Cyanobacteriota</taxon>
        <taxon>Cyanophyceae</taxon>
        <taxon>Nostocales</taxon>
        <taxon>Calotrichaceae</taxon>
        <taxon>Calothrix</taxon>
    </lineage>
</organism>
<evidence type="ECO:0000259" key="3">
    <source>
        <dbReference type="Pfam" id="PF01156"/>
    </source>
</evidence>
<reference evidence="4 5" key="1">
    <citation type="submission" date="2017-06" db="EMBL/GenBank/DDBJ databases">
        <title>Genome sequencing of cyanobaciteial culture collection at National Institute for Environmental Studies (NIES).</title>
        <authorList>
            <person name="Hirose Y."/>
            <person name="Shimura Y."/>
            <person name="Fujisawa T."/>
            <person name="Nakamura Y."/>
            <person name="Kawachi M."/>
        </authorList>
    </citation>
    <scope>NUCLEOTIDE SEQUENCE [LARGE SCALE GENOMIC DNA]</scope>
    <source>
        <strain evidence="4 5">NIES-267</strain>
    </source>
</reference>
<dbReference type="Gene3D" id="3.90.245.10">
    <property type="entry name" value="Ribonucleoside hydrolase-like"/>
    <property type="match status" value="1"/>
</dbReference>
<accession>A0A1Z4LSX5</accession>